<proteinExistence type="predicted"/>
<dbReference type="STRING" id="1188319.OYT1_00060"/>
<dbReference type="RefSeq" id="WP_062625339.1">
    <property type="nucleotide sequence ID" value="NZ_AP018738.1"/>
</dbReference>
<dbReference type="Gene3D" id="2.160.10.10">
    <property type="entry name" value="Hexapeptide repeat proteins"/>
    <property type="match status" value="1"/>
</dbReference>
<evidence type="ECO:0000313" key="2">
    <source>
        <dbReference type="Proteomes" id="UP000033070"/>
    </source>
</evidence>
<accession>A0A2Z6G9X2</accession>
<keyword evidence="1" id="KW-0808">Transferase</keyword>
<dbReference type="GO" id="GO:0016740">
    <property type="term" value="F:transferase activity"/>
    <property type="evidence" value="ECO:0007669"/>
    <property type="project" value="UniProtKB-KW"/>
</dbReference>
<dbReference type="SUPFAM" id="SSF51161">
    <property type="entry name" value="Trimeric LpxA-like enzymes"/>
    <property type="match status" value="1"/>
</dbReference>
<protein>
    <submittedName>
        <fullName evidence="1">Serine acetyltransferase</fullName>
    </submittedName>
</protein>
<reference evidence="1 2" key="1">
    <citation type="submission" date="2018-06" db="EMBL/GenBank/DDBJ databases">
        <title>OYT1 Genome Sequencing.</title>
        <authorList>
            <person name="Kato S."/>
            <person name="Itoh T."/>
            <person name="Ohkuma M."/>
        </authorList>
    </citation>
    <scope>NUCLEOTIDE SEQUENCE [LARGE SCALE GENOMIC DNA]</scope>
    <source>
        <strain evidence="1 2">OYT1</strain>
    </source>
</reference>
<evidence type="ECO:0000313" key="1">
    <source>
        <dbReference type="EMBL" id="BBE50258.1"/>
    </source>
</evidence>
<sequence length="203" mass="22244">MALKEWLAVVGEDINVFRLTHPQCGIFKYLYYPDFRAVMIYRLSQLFFNWRITRPLAYLCTMLNDLITGVWIGPRVVAGPGLSLGHPRGLVVNPDTRIGHHCSILQRVTIGGPNVVIGDYVSINGGAAVISNVRGRGCLTVGNHVIIGAGAVVLNDVPDCSVVVGVPGRVVKTITPDDNWFAFTLRYLSKKNEVGNNVIEDTK</sequence>
<dbReference type="OrthoDB" id="8612290at2"/>
<dbReference type="AlphaFoldDB" id="A0A2Z6G9X2"/>
<dbReference type="Proteomes" id="UP000033070">
    <property type="component" value="Chromosome"/>
</dbReference>
<dbReference type="KEGG" id="fam:OYT1_ch0691"/>
<organism evidence="1 2">
    <name type="scientific">Ferriphaselus amnicola</name>
    <dbReference type="NCBI Taxonomy" id="1188319"/>
    <lineage>
        <taxon>Bacteria</taxon>
        <taxon>Pseudomonadati</taxon>
        <taxon>Pseudomonadota</taxon>
        <taxon>Betaproteobacteria</taxon>
        <taxon>Nitrosomonadales</taxon>
        <taxon>Gallionellaceae</taxon>
        <taxon>Ferriphaselus</taxon>
    </lineage>
</organism>
<keyword evidence="2" id="KW-1185">Reference proteome</keyword>
<dbReference type="InterPro" id="IPR011004">
    <property type="entry name" value="Trimer_LpxA-like_sf"/>
</dbReference>
<dbReference type="PANTHER" id="PTHR42811">
    <property type="entry name" value="SERINE ACETYLTRANSFERASE"/>
    <property type="match status" value="1"/>
</dbReference>
<dbReference type="EMBL" id="AP018738">
    <property type="protein sequence ID" value="BBE50258.1"/>
    <property type="molecule type" value="Genomic_DNA"/>
</dbReference>
<gene>
    <name evidence="1" type="ORF">OYT1_ch0691</name>
</gene>
<name>A0A2Z6G9X2_9PROT</name>